<dbReference type="AlphaFoldDB" id="A0A914C8P4"/>
<proteinExistence type="predicted"/>
<feature type="compositionally biased region" description="Polar residues" evidence="1">
    <location>
        <begin position="1"/>
        <end position="11"/>
    </location>
</feature>
<dbReference type="WBParaSite" id="ACRNAN_Path_599.g2240.t1">
    <property type="protein sequence ID" value="ACRNAN_Path_599.g2240.t1"/>
    <property type="gene ID" value="ACRNAN_Path_599.g2240"/>
</dbReference>
<feature type="region of interest" description="Disordered" evidence="1">
    <location>
        <begin position="1"/>
        <end position="30"/>
    </location>
</feature>
<evidence type="ECO:0000313" key="2">
    <source>
        <dbReference type="Proteomes" id="UP000887540"/>
    </source>
</evidence>
<evidence type="ECO:0000313" key="3">
    <source>
        <dbReference type="WBParaSite" id="ACRNAN_Path_599.g2240.t1"/>
    </source>
</evidence>
<keyword evidence="2" id="KW-1185">Reference proteome</keyword>
<sequence>MGNQRSTSAHTTSDHYMIKDKHNHSDHGEARHGIRFATPTAHLNRGFVIDDLDQAPPRKSEIEKLENLDGHSGDHNLANYLEEHRKTEESQEIKDEMWRAPI</sequence>
<feature type="region of interest" description="Disordered" evidence="1">
    <location>
        <begin position="83"/>
        <end position="102"/>
    </location>
</feature>
<protein>
    <submittedName>
        <fullName evidence="3">Uncharacterized protein</fullName>
    </submittedName>
</protein>
<accession>A0A914C8P4</accession>
<reference evidence="3" key="1">
    <citation type="submission" date="2022-11" db="UniProtKB">
        <authorList>
            <consortium name="WormBaseParasite"/>
        </authorList>
    </citation>
    <scope>IDENTIFICATION</scope>
</reference>
<evidence type="ECO:0000256" key="1">
    <source>
        <dbReference type="SAM" id="MobiDB-lite"/>
    </source>
</evidence>
<organism evidence="2 3">
    <name type="scientific">Acrobeloides nanus</name>
    <dbReference type="NCBI Taxonomy" id="290746"/>
    <lineage>
        <taxon>Eukaryota</taxon>
        <taxon>Metazoa</taxon>
        <taxon>Ecdysozoa</taxon>
        <taxon>Nematoda</taxon>
        <taxon>Chromadorea</taxon>
        <taxon>Rhabditida</taxon>
        <taxon>Tylenchina</taxon>
        <taxon>Cephalobomorpha</taxon>
        <taxon>Cephaloboidea</taxon>
        <taxon>Cephalobidae</taxon>
        <taxon>Acrobeloides</taxon>
    </lineage>
</organism>
<feature type="compositionally biased region" description="Basic and acidic residues" evidence="1">
    <location>
        <begin position="12"/>
        <end position="30"/>
    </location>
</feature>
<dbReference type="Proteomes" id="UP000887540">
    <property type="component" value="Unplaced"/>
</dbReference>
<name>A0A914C8P4_9BILA</name>